<evidence type="ECO:0000259" key="2">
    <source>
        <dbReference type="PROSITE" id="PS50011"/>
    </source>
</evidence>
<dbReference type="Pfam" id="PF05147">
    <property type="entry name" value="LANC_like"/>
    <property type="match status" value="1"/>
</dbReference>
<dbReference type="InterPro" id="IPR007822">
    <property type="entry name" value="LANC-like"/>
</dbReference>
<dbReference type="InterPro" id="IPR053524">
    <property type="entry name" value="Aerial_hyphae_peptide-synth"/>
</dbReference>
<dbReference type="SMART" id="SM01260">
    <property type="entry name" value="LANC_like"/>
    <property type="match status" value="1"/>
</dbReference>
<dbReference type="NCBIfam" id="NF038151">
    <property type="entry name" value="lanthi_synth_III"/>
    <property type="match status" value="1"/>
</dbReference>
<feature type="region of interest" description="Disordered" evidence="1">
    <location>
        <begin position="842"/>
        <end position="867"/>
    </location>
</feature>
<evidence type="ECO:0000313" key="4">
    <source>
        <dbReference type="Proteomes" id="UP001500218"/>
    </source>
</evidence>
<feature type="compositionally biased region" description="Low complexity" evidence="1">
    <location>
        <begin position="848"/>
        <end position="867"/>
    </location>
</feature>
<dbReference type="Proteomes" id="UP001500218">
    <property type="component" value="Unassembled WGS sequence"/>
</dbReference>
<keyword evidence="4" id="KW-1185">Reference proteome</keyword>
<accession>A0ABN2M0N0</accession>
<dbReference type="SUPFAM" id="SSF158745">
    <property type="entry name" value="LanC-like"/>
    <property type="match status" value="1"/>
</dbReference>
<dbReference type="CDD" id="cd04791">
    <property type="entry name" value="LanC_SerThrkinase"/>
    <property type="match status" value="1"/>
</dbReference>
<dbReference type="InterPro" id="IPR000719">
    <property type="entry name" value="Prot_kinase_dom"/>
</dbReference>
<dbReference type="PROSITE" id="PS50011">
    <property type="entry name" value="PROTEIN_KINASE_DOM"/>
    <property type="match status" value="1"/>
</dbReference>
<dbReference type="SUPFAM" id="SSF56112">
    <property type="entry name" value="Protein kinase-like (PK-like)"/>
    <property type="match status" value="1"/>
</dbReference>
<dbReference type="InterPro" id="IPR011009">
    <property type="entry name" value="Kinase-like_dom_sf"/>
</dbReference>
<dbReference type="SMART" id="SM00220">
    <property type="entry name" value="S_TKc"/>
    <property type="match status" value="1"/>
</dbReference>
<sequence>MDDRYEAFCLASPVFYDVLHSDEAARPTFPTADEPLPAGWRRRTQDDWIVFIPPRRDGPALPAQGWKIHVSATLDNAERVLTVVRGYCIGRGIEFKFLRSPAALLARVSKYAPRGFSGKLVTIYPVDDGACESILTELGELLDGEPNPYILSDLRWGAGPLFVRYGAFASRHCVGPNGQVVPAIADGDGVLVPDRRGPTFYVPPWVSLPDFLAPALAARNAVSVTGMPYTVDRVLHFSNGGGIYVGTDTRTGARVVLKEGRPHAGIDARGDDAVTRVEREYATLRHLAGIPGIPAVYDLFWLGEHRFFAMEHVDGLPLSRALAARYPLTDLTATPDAFAGYTDWALGVYRQVEAAIEAMHGRGVVYGDMHLFNVMVREDGTAALLDFEVAAPVGQATRPGLGNQGFSAPRGTTGFDIDRYGLACLRLALFLPITNVLWLHRPKARHYAEIIAGHFPVPAEHLTRAVEVIAPRPEPSPTIEPDTEAWPQLRDKLATAILASATPERDDRLFPGDIQQFAIGGLGLTCGAAGVLYALHATGAGRHERLEQWLLDRARHPAPGTRPGLYDGLHGVAYVLDELGHRQLALDTVDICLREDWTSLGPDLHGGLAGIGLNLLRFADHTGEPSLRLAAHRAAELVAERIGPDEESVPPLSGRDNPYAGLMRGSSGAALLLMRAYDDTGDAAYLDRAAVALGQDLRRSVVRGNGTMEVNEGWRTMPYLEVGSVGVGLALHEYLARRADDRFADALRAIDRTAQSPMYALPGLFSGRAGILLYLAARGADTLMAKQIRGLAWHAVPYEGGLAFPGTALLRLSMDLGTGTAGVLLALGAVLHDGPVHLPLLASSTGRPTAAPQSPAPTGAGPAPLGQ</sequence>
<organism evidence="3 4">
    <name type="scientific">Luedemannella flava</name>
    <dbReference type="NCBI Taxonomy" id="349316"/>
    <lineage>
        <taxon>Bacteria</taxon>
        <taxon>Bacillati</taxon>
        <taxon>Actinomycetota</taxon>
        <taxon>Actinomycetes</taxon>
        <taxon>Micromonosporales</taxon>
        <taxon>Micromonosporaceae</taxon>
        <taxon>Luedemannella</taxon>
    </lineage>
</organism>
<protein>
    <submittedName>
        <fullName evidence="3">Class III lanthionine synthetase LanKC</fullName>
    </submittedName>
</protein>
<reference evidence="3 4" key="1">
    <citation type="journal article" date="2019" name="Int. J. Syst. Evol. Microbiol.">
        <title>The Global Catalogue of Microorganisms (GCM) 10K type strain sequencing project: providing services to taxonomists for standard genome sequencing and annotation.</title>
        <authorList>
            <consortium name="The Broad Institute Genomics Platform"/>
            <consortium name="The Broad Institute Genome Sequencing Center for Infectious Disease"/>
            <person name="Wu L."/>
            <person name="Ma J."/>
        </authorList>
    </citation>
    <scope>NUCLEOTIDE SEQUENCE [LARGE SCALE GENOMIC DNA]</scope>
    <source>
        <strain evidence="3 4">JCM 13250</strain>
    </source>
</reference>
<evidence type="ECO:0000313" key="3">
    <source>
        <dbReference type="EMBL" id="GAA1805633.1"/>
    </source>
</evidence>
<proteinExistence type="predicted"/>
<dbReference type="EMBL" id="BAAALT010000078">
    <property type="protein sequence ID" value="GAA1805633.1"/>
    <property type="molecule type" value="Genomic_DNA"/>
</dbReference>
<comment type="caution">
    <text evidence="3">The sequence shown here is derived from an EMBL/GenBank/DDBJ whole genome shotgun (WGS) entry which is preliminary data.</text>
</comment>
<dbReference type="RefSeq" id="WP_344131093.1">
    <property type="nucleotide sequence ID" value="NZ_BAAALT010000078.1"/>
</dbReference>
<feature type="domain" description="Protein kinase" evidence="2">
    <location>
        <begin position="229"/>
        <end position="575"/>
    </location>
</feature>
<dbReference type="Pfam" id="PF00069">
    <property type="entry name" value="Pkinase"/>
    <property type="match status" value="1"/>
</dbReference>
<gene>
    <name evidence="3" type="primary">lanKC</name>
    <name evidence="3" type="ORF">GCM10009682_29350</name>
</gene>
<dbReference type="Gene3D" id="1.50.10.20">
    <property type="match status" value="1"/>
</dbReference>
<dbReference type="InterPro" id="IPR057929">
    <property type="entry name" value="RamC_N"/>
</dbReference>
<evidence type="ECO:0000256" key="1">
    <source>
        <dbReference type="SAM" id="MobiDB-lite"/>
    </source>
</evidence>
<dbReference type="Gene3D" id="1.10.510.10">
    <property type="entry name" value="Transferase(Phosphotransferase) domain 1"/>
    <property type="match status" value="1"/>
</dbReference>
<dbReference type="Pfam" id="PF25816">
    <property type="entry name" value="RamC_N"/>
    <property type="match status" value="1"/>
</dbReference>
<name>A0ABN2M0N0_9ACTN</name>
<dbReference type="InterPro" id="IPR058053">
    <property type="entry name" value="RamC_C"/>
</dbReference>